<dbReference type="EMBL" id="AWTV01000007">
    <property type="protein sequence ID" value="KIH91034.1"/>
    <property type="molecule type" value="Genomic_DNA"/>
</dbReference>
<dbReference type="RefSeq" id="XP_040619044.1">
    <property type="nucleotide sequence ID" value="XM_040760362.1"/>
</dbReference>
<feature type="domain" description="Aminoglycoside phosphotransferase" evidence="1">
    <location>
        <begin position="18"/>
        <end position="170"/>
    </location>
</feature>
<evidence type="ECO:0000313" key="2">
    <source>
        <dbReference type="EMBL" id="KIH91034.1"/>
    </source>
</evidence>
<dbReference type="PANTHER" id="PTHR21310">
    <property type="entry name" value="AMINOGLYCOSIDE PHOSPHOTRANSFERASE-RELATED-RELATED"/>
    <property type="match status" value="1"/>
</dbReference>
<dbReference type="VEuPathDB" id="FungiDB:SPBR_02053"/>
<evidence type="ECO:0000313" key="3">
    <source>
        <dbReference type="Proteomes" id="UP000031575"/>
    </source>
</evidence>
<comment type="caution">
    <text evidence="2">The sequence shown here is derived from an EMBL/GenBank/DDBJ whole genome shotgun (WGS) entry which is preliminary data.</text>
</comment>
<dbReference type="SUPFAM" id="SSF56112">
    <property type="entry name" value="Protein kinase-like (PK-like)"/>
    <property type="match status" value="1"/>
</dbReference>
<dbReference type="InterPro" id="IPR002575">
    <property type="entry name" value="Aminoglycoside_PTrfase"/>
</dbReference>
<reference evidence="2 3" key="1">
    <citation type="journal article" date="2014" name="BMC Genomics">
        <title>Comparative genomics of the major fungal agents of human and animal Sporotrichosis: Sporothrix schenckii and Sporothrix brasiliensis.</title>
        <authorList>
            <person name="Teixeira M.M."/>
            <person name="de Almeida L.G."/>
            <person name="Kubitschek-Barreira P."/>
            <person name="Alves F.L."/>
            <person name="Kioshima E.S."/>
            <person name="Abadio A.K."/>
            <person name="Fernandes L."/>
            <person name="Derengowski L.S."/>
            <person name="Ferreira K.S."/>
            <person name="Souza R.C."/>
            <person name="Ruiz J.C."/>
            <person name="de Andrade N.C."/>
            <person name="Paes H.C."/>
            <person name="Nicola A.M."/>
            <person name="Albuquerque P."/>
            <person name="Gerber A.L."/>
            <person name="Martins V.P."/>
            <person name="Peconick L.D."/>
            <person name="Neto A.V."/>
            <person name="Chaucanez C.B."/>
            <person name="Silva P.A."/>
            <person name="Cunha O.L."/>
            <person name="de Oliveira F.F."/>
            <person name="dos Santos T.C."/>
            <person name="Barros A.L."/>
            <person name="Soares M.A."/>
            <person name="de Oliveira L.M."/>
            <person name="Marini M.M."/>
            <person name="Villalobos-Duno H."/>
            <person name="Cunha M.M."/>
            <person name="de Hoog S."/>
            <person name="da Silveira J.F."/>
            <person name="Henrissat B."/>
            <person name="Nino-Vega G.A."/>
            <person name="Cisalpino P.S."/>
            <person name="Mora-Montes H.M."/>
            <person name="Almeida S.R."/>
            <person name="Stajich J.E."/>
            <person name="Lopes-Bezerra L.M."/>
            <person name="Vasconcelos A.T."/>
            <person name="Felipe M.S."/>
        </authorList>
    </citation>
    <scope>NUCLEOTIDE SEQUENCE [LARGE SCALE GENOMIC DNA]</scope>
    <source>
        <strain evidence="2 3">5110</strain>
    </source>
</reference>
<dbReference type="InterPro" id="IPR051678">
    <property type="entry name" value="AGP_Transferase"/>
</dbReference>
<dbReference type="AlphaFoldDB" id="A0A0C2EWT8"/>
<protein>
    <recommendedName>
        <fullName evidence="1">Aminoglycoside phosphotransferase domain-containing protein</fullName>
    </recommendedName>
</protein>
<dbReference type="PANTHER" id="PTHR21310:SF15">
    <property type="entry name" value="AMINOGLYCOSIDE PHOSPHOTRANSFERASE DOMAIN-CONTAINING PROTEIN"/>
    <property type="match status" value="1"/>
</dbReference>
<dbReference type="Pfam" id="PF01636">
    <property type="entry name" value="APH"/>
    <property type="match status" value="1"/>
</dbReference>
<dbReference type="HOGENOM" id="CLU_069864_0_1_1"/>
<organism evidence="2 3">
    <name type="scientific">Sporothrix brasiliensis 5110</name>
    <dbReference type="NCBI Taxonomy" id="1398154"/>
    <lineage>
        <taxon>Eukaryota</taxon>
        <taxon>Fungi</taxon>
        <taxon>Dikarya</taxon>
        <taxon>Ascomycota</taxon>
        <taxon>Pezizomycotina</taxon>
        <taxon>Sordariomycetes</taxon>
        <taxon>Sordariomycetidae</taxon>
        <taxon>Ophiostomatales</taxon>
        <taxon>Ophiostomataceae</taxon>
        <taxon>Sporothrix</taxon>
    </lineage>
</organism>
<dbReference type="InterPro" id="IPR011009">
    <property type="entry name" value="Kinase-like_dom_sf"/>
</dbReference>
<dbReference type="GeneID" id="63675283"/>
<proteinExistence type="predicted"/>
<accession>A0A0C2EWT8</accession>
<dbReference type="Proteomes" id="UP000031575">
    <property type="component" value="Unassembled WGS sequence"/>
</dbReference>
<dbReference type="CDD" id="cd05120">
    <property type="entry name" value="APH_ChoK_like"/>
    <property type="match status" value="1"/>
</dbReference>
<name>A0A0C2EWT8_9PEZI</name>
<gene>
    <name evidence="2" type="ORF">SPBR_02053</name>
</gene>
<sequence length="206" mass="24014">MGMDIYGNPVVIPYINNRLRNEAAALQFISEHTTIPVPKFLGLWEEHGLVYLKTAMVKDAVELQHVDEARLPTAVEKVTAQLEAEIIPQLQRLRRNFIGSANPELPVVVPHLLWKWKDKRIWPRVTSATDEFVFIHSDLDRQNILVDPVTFRIVCILDWETAGFFPPDWELPKWKLEGRSQDKHRVQLEARKHQRAFFGDEFVDNK</sequence>
<dbReference type="OrthoDB" id="2906425at2759"/>
<evidence type="ECO:0000259" key="1">
    <source>
        <dbReference type="Pfam" id="PF01636"/>
    </source>
</evidence>
<keyword evidence="3" id="KW-1185">Reference proteome</keyword>
<dbReference type="Gene3D" id="3.90.1200.10">
    <property type="match status" value="1"/>
</dbReference>